<dbReference type="EMBL" id="FMZX01000064">
    <property type="protein sequence ID" value="SDE59656.1"/>
    <property type="molecule type" value="Genomic_DNA"/>
</dbReference>
<protein>
    <submittedName>
        <fullName evidence="2">Uncharacterized protein</fullName>
    </submittedName>
</protein>
<organism evidence="2 3">
    <name type="scientific">Belnapia rosea</name>
    <dbReference type="NCBI Taxonomy" id="938405"/>
    <lineage>
        <taxon>Bacteria</taxon>
        <taxon>Pseudomonadati</taxon>
        <taxon>Pseudomonadota</taxon>
        <taxon>Alphaproteobacteria</taxon>
        <taxon>Acetobacterales</taxon>
        <taxon>Roseomonadaceae</taxon>
        <taxon>Belnapia</taxon>
    </lineage>
</organism>
<dbReference type="Proteomes" id="UP000198925">
    <property type="component" value="Unassembled WGS sequence"/>
</dbReference>
<accession>A0A1G7E867</accession>
<feature type="region of interest" description="Disordered" evidence="1">
    <location>
        <begin position="162"/>
        <end position="261"/>
    </location>
</feature>
<gene>
    <name evidence="2" type="ORF">SAMN04487779_10644</name>
</gene>
<evidence type="ECO:0000256" key="1">
    <source>
        <dbReference type="SAM" id="MobiDB-lite"/>
    </source>
</evidence>
<evidence type="ECO:0000313" key="3">
    <source>
        <dbReference type="Proteomes" id="UP000198925"/>
    </source>
</evidence>
<feature type="region of interest" description="Disordered" evidence="1">
    <location>
        <begin position="117"/>
        <end position="149"/>
    </location>
</feature>
<sequence>MRAGPPAFKEAANYSRKVASAGGIPSAAPISAGLVMPWYSSSRPIAIFNRIMVNQSSVRRWRSSGKIFGFAGGWLLGGNVIYHSPPGQEDDRCAVLSMRRARWLWLLHLPLRMPVGSKMLSKPSKSKRRSPSRPRLSIRRRGRPTLRRPSLSVTCWTRRWVTGSGPLRRPSTRPSIPLSTRPSTRPSIHAEKQGGERAPPPRLSPPASPPRRLPAARRRPPHRSQRVPRELGSALPPSPRPRRAPSGAVGVHDMPQDGGGA</sequence>
<feature type="compositionally biased region" description="Polar residues" evidence="1">
    <location>
        <begin position="172"/>
        <end position="186"/>
    </location>
</feature>
<feature type="compositionally biased region" description="Basic residues" evidence="1">
    <location>
        <begin position="214"/>
        <end position="226"/>
    </location>
</feature>
<name>A0A1G7E867_9PROT</name>
<proteinExistence type="predicted"/>
<evidence type="ECO:0000313" key="2">
    <source>
        <dbReference type="EMBL" id="SDE59656.1"/>
    </source>
</evidence>
<reference evidence="2 3" key="1">
    <citation type="submission" date="2016-10" db="EMBL/GenBank/DDBJ databases">
        <authorList>
            <person name="de Groot N.N."/>
        </authorList>
    </citation>
    <scope>NUCLEOTIDE SEQUENCE [LARGE SCALE GENOMIC DNA]</scope>
    <source>
        <strain evidence="2 3">CPCC 100156</strain>
    </source>
</reference>
<feature type="compositionally biased region" description="Pro residues" evidence="1">
    <location>
        <begin position="198"/>
        <end position="212"/>
    </location>
</feature>
<feature type="compositionally biased region" description="Basic residues" evidence="1">
    <location>
        <begin position="124"/>
        <end position="146"/>
    </location>
</feature>
<keyword evidence="3" id="KW-1185">Reference proteome</keyword>
<dbReference type="AlphaFoldDB" id="A0A1G7E867"/>